<dbReference type="SMART" id="SM00448">
    <property type="entry name" value="REC"/>
    <property type="match status" value="1"/>
</dbReference>
<dbReference type="InterPro" id="IPR046947">
    <property type="entry name" value="LytR-like"/>
</dbReference>
<gene>
    <name evidence="4" type="ORF">CLV33_102269</name>
</gene>
<dbReference type="InterPro" id="IPR007492">
    <property type="entry name" value="LytTR_DNA-bd_dom"/>
</dbReference>
<dbReference type="PANTHER" id="PTHR37299">
    <property type="entry name" value="TRANSCRIPTIONAL REGULATOR-RELATED"/>
    <property type="match status" value="1"/>
</dbReference>
<evidence type="ECO:0000256" key="1">
    <source>
        <dbReference type="PROSITE-ProRule" id="PRU00169"/>
    </source>
</evidence>
<dbReference type="AlphaFoldDB" id="A0A362XCC1"/>
<dbReference type="InterPro" id="IPR011006">
    <property type="entry name" value="CheY-like_superfamily"/>
</dbReference>
<reference evidence="4 5" key="1">
    <citation type="submission" date="2018-02" db="EMBL/GenBank/DDBJ databases">
        <title>Genomic Encyclopedia of Archaeal and Bacterial Type Strains, Phase II (KMG-II): from individual species to whole genera.</title>
        <authorList>
            <person name="Goeker M."/>
        </authorList>
    </citation>
    <scope>NUCLEOTIDE SEQUENCE [LARGE SCALE GENOMIC DNA]</scope>
    <source>
        <strain evidence="4 5">DSM 21165</strain>
    </source>
</reference>
<dbReference type="SMART" id="SM00850">
    <property type="entry name" value="LytTR"/>
    <property type="match status" value="1"/>
</dbReference>
<feature type="domain" description="HTH LytTR-type" evidence="3">
    <location>
        <begin position="148"/>
        <end position="246"/>
    </location>
</feature>
<comment type="caution">
    <text evidence="4">The sequence shown here is derived from an EMBL/GenBank/DDBJ whole genome shotgun (WGS) entry which is preliminary data.</text>
</comment>
<feature type="modified residue" description="4-aspartylphosphate" evidence="1">
    <location>
        <position position="55"/>
    </location>
</feature>
<evidence type="ECO:0000259" key="3">
    <source>
        <dbReference type="PROSITE" id="PS50930"/>
    </source>
</evidence>
<organism evidence="4 5">
    <name type="scientific">Jejuia pallidilutea</name>
    <dbReference type="NCBI Taxonomy" id="504487"/>
    <lineage>
        <taxon>Bacteria</taxon>
        <taxon>Pseudomonadati</taxon>
        <taxon>Bacteroidota</taxon>
        <taxon>Flavobacteriia</taxon>
        <taxon>Flavobacteriales</taxon>
        <taxon>Flavobacteriaceae</taxon>
        <taxon>Jejuia</taxon>
    </lineage>
</organism>
<dbReference type="Gene3D" id="3.40.50.2300">
    <property type="match status" value="1"/>
</dbReference>
<dbReference type="GO" id="GO:0003677">
    <property type="term" value="F:DNA binding"/>
    <property type="evidence" value="ECO:0007669"/>
    <property type="project" value="InterPro"/>
</dbReference>
<dbReference type="Pfam" id="PF04397">
    <property type="entry name" value="LytTR"/>
    <property type="match status" value="1"/>
</dbReference>
<protein>
    <submittedName>
        <fullName evidence="4">LytTR family two component transcriptional regulator</fullName>
    </submittedName>
</protein>
<dbReference type="GO" id="GO:0000156">
    <property type="term" value="F:phosphorelay response regulator activity"/>
    <property type="evidence" value="ECO:0007669"/>
    <property type="project" value="InterPro"/>
</dbReference>
<dbReference type="Pfam" id="PF00072">
    <property type="entry name" value="Response_reg"/>
    <property type="match status" value="1"/>
</dbReference>
<dbReference type="EMBL" id="PVEO01000002">
    <property type="protein sequence ID" value="PQV50408.1"/>
    <property type="molecule type" value="Genomic_DNA"/>
</dbReference>
<evidence type="ECO:0000313" key="4">
    <source>
        <dbReference type="EMBL" id="PQV50408.1"/>
    </source>
</evidence>
<sequence>MNCIIIDDEATARTILSQLCSGISDLKVVGEFDSVLQGISFLKQQQKQIDFILLDIHLPDFTGFDFINTLASGELKHVLEKTPKIILTTSDKNFAIEAYEYDCVVDYLLKPILPLRFNKAIQKIKKNMHQASETSLASNLIETSENQLFVNIDKRLIKIDIPSIYLIEAKGDYINLKTEKNNYIVHSSLKKIKNKLPDALFLRVHRSYIINTNKILGIEDNTVLINKEVIPISRSSRTELMKRINLL</sequence>
<dbReference type="Gene3D" id="2.40.50.1020">
    <property type="entry name" value="LytTr DNA-binding domain"/>
    <property type="match status" value="1"/>
</dbReference>
<dbReference type="Proteomes" id="UP000251545">
    <property type="component" value="Unassembled WGS sequence"/>
</dbReference>
<name>A0A362XCC1_9FLAO</name>
<dbReference type="PROSITE" id="PS50930">
    <property type="entry name" value="HTH_LYTTR"/>
    <property type="match status" value="1"/>
</dbReference>
<evidence type="ECO:0000313" key="5">
    <source>
        <dbReference type="Proteomes" id="UP000251545"/>
    </source>
</evidence>
<proteinExistence type="predicted"/>
<evidence type="ECO:0000259" key="2">
    <source>
        <dbReference type="PROSITE" id="PS50110"/>
    </source>
</evidence>
<dbReference type="PROSITE" id="PS50110">
    <property type="entry name" value="RESPONSE_REGULATORY"/>
    <property type="match status" value="1"/>
</dbReference>
<dbReference type="PANTHER" id="PTHR37299:SF1">
    <property type="entry name" value="STAGE 0 SPORULATION PROTEIN A HOMOLOG"/>
    <property type="match status" value="1"/>
</dbReference>
<dbReference type="SUPFAM" id="SSF52172">
    <property type="entry name" value="CheY-like"/>
    <property type="match status" value="1"/>
</dbReference>
<accession>A0A362XCC1</accession>
<dbReference type="InterPro" id="IPR001789">
    <property type="entry name" value="Sig_transdc_resp-reg_receiver"/>
</dbReference>
<dbReference type="RefSeq" id="WP_105472954.1">
    <property type="nucleotide sequence ID" value="NZ_PVEO01000002.1"/>
</dbReference>
<keyword evidence="1" id="KW-0597">Phosphoprotein</keyword>
<feature type="domain" description="Response regulatory" evidence="2">
    <location>
        <begin position="2"/>
        <end position="125"/>
    </location>
</feature>